<protein>
    <submittedName>
        <fullName evidence="2">Uncharacterized protein</fullName>
    </submittedName>
</protein>
<feature type="transmembrane region" description="Helical" evidence="1">
    <location>
        <begin position="21"/>
        <end position="39"/>
    </location>
</feature>
<dbReference type="AlphaFoldDB" id="A0A3N6LHZ5"/>
<gene>
    <name evidence="2" type="ORF">EA462_16235</name>
</gene>
<name>A0A3N6LHZ5_9EURY</name>
<evidence type="ECO:0000313" key="2">
    <source>
        <dbReference type="EMBL" id="RQG86689.1"/>
    </source>
</evidence>
<proteinExistence type="predicted"/>
<reference evidence="2 3" key="1">
    <citation type="submission" date="2018-10" db="EMBL/GenBank/DDBJ databases">
        <title>Natrarchaeobius chitinivorans gen. nov., sp. nov., and Natrarchaeobius haloalkaliphilus sp. nov., alkaliphilic, chitin-utilizing haloarchaea from hypersaline alkaline lakes.</title>
        <authorList>
            <person name="Sorokin D.Y."/>
            <person name="Elcheninov A.G."/>
            <person name="Kostrikina N.A."/>
            <person name="Bale N.J."/>
            <person name="Sinninghe Damste J.S."/>
            <person name="Khijniak T.V."/>
            <person name="Kublanov I.V."/>
            <person name="Toshchakov S.V."/>
        </authorList>
    </citation>
    <scope>NUCLEOTIDE SEQUENCE [LARGE SCALE GENOMIC DNA]</scope>
    <source>
        <strain evidence="2 3">AArcht-Sl</strain>
    </source>
</reference>
<keyword evidence="1" id="KW-0812">Transmembrane</keyword>
<keyword evidence="1" id="KW-1133">Transmembrane helix</keyword>
<dbReference type="EMBL" id="REFY01000007">
    <property type="protein sequence ID" value="RQG86689.1"/>
    <property type="molecule type" value="Genomic_DNA"/>
</dbReference>
<accession>A0A3N6LHZ5</accession>
<sequence>MSARTSFWSVINTYRPILSTFFAILLVLFVLNTFAFVSIDRTAETFVIVLLNFGILGGLLVATGLTLWRCRQHRL</sequence>
<feature type="transmembrane region" description="Helical" evidence="1">
    <location>
        <begin position="45"/>
        <end position="68"/>
    </location>
</feature>
<organism evidence="2 3">
    <name type="scientific">Natrarchaeobius halalkaliphilus</name>
    <dbReference type="NCBI Taxonomy" id="1679091"/>
    <lineage>
        <taxon>Archaea</taxon>
        <taxon>Methanobacteriati</taxon>
        <taxon>Methanobacteriota</taxon>
        <taxon>Stenosarchaea group</taxon>
        <taxon>Halobacteria</taxon>
        <taxon>Halobacteriales</taxon>
        <taxon>Natrialbaceae</taxon>
        <taxon>Natrarchaeobius</taxon>
    </lineage>
</organism>
<keyword evidence="3" id="KW-1185">Reference proteome</keyword>
<dbReference type="OrthoDB" id="379927at2157"/>
<dbReference type="RefSeq" id="WP_124179585.1">
    <property type="nucleotide sequence ID" value="NZ_REFY01000007.1"/>
</dbReference>
<comment type="caution">
    <text evidence="2">The sequence shown here is derived from an EMBL/GenBank/DDBJ whole genome shotgun (WGS) entry which is preliminary data.</text>
</comment>
<evidence type="ECO:0000313" key="3">
    <source>
        <dbReference type="Proteomes" id="UP000273828"/>
    </source>
</evidence>
<keyword evidence="1" id="KW-0472">Membrane</keyword>
<evidence type="ECO:0000256" key="1">
    <source>
        <dbReference type="SAM" id="Phobius"/>
    </source>
</evidence>
<dbReference type="Proteomes" id="UP000273828">
    <property type="component" value="Unassembled WGS sequence"/>
</dbReference>